<dbReference type="InterPro" id="IPR026444">
    <property type="entry name" value="Secre_tail"/>
</dbReference>
<dbReference type="Gene3D" id="2.60.40.60">
    <property type="entry name" value="Cadherins"/>
    <property type="match status" value="1"/>
</dbReference>
<dbReference type="GO" id="GO:0031410">
    <property type="term" value="C:cytoplasmic vesicle"/>
    <property type="evidence" value="ECO:0007669"/>
    <property type="project" value="TreeGrafter"/>
</dbReference>
<dbReference type="InterPro" id="IPR002126">
    <property type="entry name" value="Cadherin-like_dom"/>
</dbReference>
<dbReference type="GO" id="GO:0016020">
    <property type="term" value="C:membrane"/>
    <property type="evidence" value="ECO:0007669"/>
    <property type="project" value="InterPro"/>
</dbReference>
<proteinExistence type="predicted"/>
<dbReference type="InterPro" id="IPR029865">
    <property type="entry name" value="KIAA0319-like"/>
</dbReference>
<evidence type="ECO:0000256" key="1">
    <source>
        <dbReference type="SAM" id="SignalP"/>
    </source>
</evidence>
<dbReference type="GO" id="GO:0007156">
    <property type="term" value="P:homophilic cell adhesion via plasma membrane adhesion molecules"/>
    <property type="evidence" value="ECO:0007669"/>
    <property type="project" value="InterPro"/>
</dbReference>
<dbReference type="Gene3D" id="2.10.10.20">
    <property type="entry name" value="Carbohydrate-binding module superfamily 5/12"/>
    <property type="match status" value="1"/>
</dbReference>
<dbReference type="PROSITE" id="PS50268">
    <property type="entry name" value="CADHERIN_2"/>
    <property type="match status" value="1"/>
</dbReference>
<name>A0A915YCY4_9BACT</name>
<dbReference type="InterPro" id="IPR011050">
    <property type="entry name" value="Pectin_lyase_fold/virulence"/>
</dbReference>
<dbReference type="SMART" id="SM00710">
    <property type="entry name" value="PbH1"/>
    <property type="match status" value="5"/>
</dbReference>
<dbReference type="Pfam" id="PF18962">
    <property type="entry name" value="Por_Secre_tail"/>
    <property type="match status" value="1"/>
</dbReference>
<accession>A0A915YCY4</accession>
<dbReference type="InterPro" id="IPR015919">
    <property type="entry name" value="Cadherin-like_sf"/>
</dbReference>
<feature type="chain" id="PRO_5036988588" evidence="1">
    <location>
        <begin position="24"/>
        <end position="1107"/>
    </location>
</feature>
<dbReference type="Proteomes" id="UP001060919">
    <property type="component" value="Chromosome"/>
</dbReference>
<keyword evidence="1" id="KW-0732">Signal</keyword>
<dbReference type="InterPro" id="IPR013783">
    <property type="entry name" value="Ig-like_fold"/>
</dbReference>
<dbReference type="SUPFAM" id="SSF51126">
    <property type="entry name" value="Pectin lyase-like"/>
    <property type="match status" value="1"/>
</dbReference>
<sequence length="1107" mass="123256">MKFPVSLVLLPLLLIGSTISSLAQAPTGIVLTNNNVPENEDLYTFIGTLSAIDADQNNGHVFQLIEGADDNDFFKIRSDSLFTFFSFNFERKNNYSVLIKATDSTNQAFLQHSTILVTDVWGKYDQNGYADADLANKYPQVNVGDYIYFNGVNSNNAIYAQNKGYPSVSYPNKVLIRGDHYQAISILFSQVHGINTHQRVPVTNFLGQVYVTNYIELRGGSFWRLTGDYNPTLGLGSAPYKGCRQGNSTANFGFSSGQYGIWVSREWIDEGSNLVKVSGIATGFEIDHLEISDGGFAGLMLKYDDMDIHSMDDVEVHHLYIHDIGSEGMYIGSTQNGAQHVFKNLHIHHCAVLRTGGEAIQVSQQDAGCRLEHNVLWGAFDWLSPFQKWQDNIVQLGSKNGDIAIQNNIIMGASGNAINIFNKSKLGIIPNGLPIAVENNLIWCSRGNVGSYLGSTDGVTPWVWKKNYAGKFFFDYDRVYPNTTPLPNIVYIGFRNLNITADILDNCFDYSRSTFYGFWGNGLIQINDSNNIRKALPNPCFRAFIGESDNFNYLRWTRWTATVGEEHGFPSTNTNKGQAVTYTVGDVVQYHVGKQTRFYRCIQTHTLQEPSPDGNQYWKLLKWNNKGNISYLPPDDVRLDVGSFYHTQNIGLVSPQTGLEVDAGANQSHFFPVTTVSLEGNAYCSTATDSIQSYQWTQIQGNPLSISGQNSSELSISNPPIGQYAFVLTVNTHQGLVGRDTTELLISYMPQKPIAHAGPDLNLDFGNTNNHLNANLSSDPNGRIISYEWNIIEAPLHPTSKLLVNFTNQRYAAPSPWNNVTQTHQGTIIHDLIDSLGNTTPIGIELLNNWNGSNTNGVMTGNNTGIVPDVVARSYYWFQSGIHPIRIFGLQPNQLYSISFFASRNTNGDRTTIYRIGKHSVQLNAAYNIQNLAQLNWMQADANGEIVIYVTKSPTSSYAYLNAMIITTTGLSISDPNAINTSVSGLKTADYALQLQVIDDECLSDFDTVMLKITPTPPLKMGQDKIKPSNISLSPNPTKGISTLFIHPFQANLTCKIHSFEGRVVFHQTIQHEQEQLHLEKLPAGVYHIELLDDKEEPFWQSKFVKL</sequence>
<keyword evidence="4" id="KW-1185">Reference proteome</keyword>
<feature type="signal peptide" evidence="1">
    <location>
        <begin position="1"/>
        <end position="23"/>
    </location>
</feature>
<dbReference type="InterPro" id="IPR006626">
    <property type="entry name" value="PbH1"/>
</dbReference>
<dbReference type="Pfam" id="PF22352">
    <property type="entry name" value="K319L-like_PKD"/>
    <property type="match status" value="1"/>
</dbReference>
<gene>
    <name evidence="3" type="ORF">AsAng_0015020</name>
</gene>
<dbReference type="AlphaFoldDB" id="A0A915YCY4"/>
<dbReference type="KEGG" id="aup:AsAng_0015020"/>
<feature type="domain" description="Cadherin" evidence="2">
    <location>
        <begin position="36"/>
        <end position="141"/>
    </location>
</feature>
<reference evidence="3" key="1">
    <citation type="submission" date="2022-09" db="EMBL/GenBank/DDBJ databases">
        <title>Aureispira anguillicida sp. nov., isolated from Leptocephalus of Japanese eel Anguilla japonica.</title>
        <authorList>
            <person name="Yuasa K."/>
            <person name="Mekata T."/>
            <person name="Ikunari K."/>
        </authorList>
    </citation>
    <scope>NUCLEOTIDE SEQUENCE</scope>
    <source>
        <strain evidence="3">EL160426</strain>
    </source>
</reference>
<evidence type="ECO:0000259" key="2">
    <source>
        <dbReference type="PROSITE" id="PS50268"/>
    </source>
</evidence>
<dbReference type="GO" id="GO:0005509">
    <property type="term" value="F:calcium ion binding"/>
    <property type="evidence" value="ECO:0007669"/>
    <property type="project" value="InterPro"/>
</dbReference>
<dbReference type="NCBIfam" id="TIGR04183">
    <property type="entry name" value="Por_Secre_tail"/>
    <property type="match status" value="1"/>
</dbReference>
<organism evidence="3 4">
    <name type="scientific">Aureispira anguillae</name>
    <dbReference type="NCBI Taxonomy" id="2864201"/>
    <lineage>
        <taxon>Bacteria</taxon>
        <taxon>Pseudomonadati</taxon>
        <taxon>Bacteroidota</taxon>
        <taxon>Saprospiria</taxon>
        <taxon>Saprospirales</taxon>
        <taxon>Saprospiraceae</taxon>
        <taxon>Aureispira</taxon>
    </lineage>
</organism>
<dbReference type="EMBL" id="AP026867">
    <property type="protein sequence ID" value="BDS10793.1"/>
    <property type="molecule type" value="Genomic_DNA"/>
</dbReference>
<dbReference type="PANTHER" id="PTHR46182">
    <property type="entry name" value="FI19480P1"/>
    <property type="match status" value="1"/>
</dbReference>
<dbReference type="PANTHER" id="PTHR46182:SF2">
    <property type="entry name" value="FI19480P1"/>
    <property type="match status" value="1"/>
</dbReference>
<dbReference type="RefSeq" id="WP_264792058.1">
    <property type="nucleotide sequence ID" value="NZ_AP026867.1"/>
</dbReference>
<dbReference type="CDD" id="cd11304">
    <property type="entry name" value="Cadherin_repeat"/>
    <property type="match status" value="1"/>
</dbReference>
<evidence type="ECO:0000313" key="4">
    <source>
        <dbReference type="Proteomes" id="UP001060919"/>
    </source>
</evidence>
<protein>
    <submittedName>
        <fullName evidence="3">T9SS type A sorting domain-containing protein</fullName>
    </submittedName>
</protein>
<dbReference type="SUPFAM" id="SSF49313">
    <property type="entry name" value="Cadherin-like"/>
    <property type="match status" value="1"/>
</dbReference>
<evidence type="ECO:0000313" key="3">
    <source>
        <dbReference type="EMBL" id="BDS10793.1"/>
    </source>
</evidence>
<dbReference type="Gene3D" id="2.60.40.10">
    <property type="entry name" value="Immunoglobulins"/>
    <property type="match status" value="2"/>
</dbReference>